<sequence length="353" mass="40421">MKLILELPMKDRGWMFQKMEKRKMYYNNRKINLYSLAGILFLSIILWSCKQEVSIKKGRFTAVNPVSYTDVIYKADRDTVFVSGFDGKIHEVIKSETKKQQIAAIGDEIYAMAYDKRKSRLYAATLNSGIVVINIKDGSVLKQLPLKNTWAKQLTYNSHNGILATYDFKGYHYVWNTNEDFNAIETPKVLQGTHPRYIRDNGDIFFDGKQGVIVWNYKTKTIIQKNKTSGHLIDVDNQNNYLMLSGKEFSFFDTKADSIVYSQKHPDWPIYVADKDTTVKVPLHLEIISGIITTNTIYTCGLDKSLRKWDKQSGELMNTYLLSKNTPSAMDIAKDGGQLVIVDLGGNIQFQEL</sequence>
<dbReference type="InterPro" id="IPR015943">
    <property type="entry name" value="WD40/YVTN_repeat-like_dom_sf"/>
</dbReference>
<name>A0ABW8Y8Q4_9FLAO</name>
<dbReference type="SUPFAM" id="SSF50998">
    <property type="entry name" value="Quinoprotein alcohol dehydrogenase-like"/>
    <property type="match status" value="1"/>
</dbReference>
<dbReference type="InterPro" id="IPR011047">
    <property type="entry name" value="Quinoprotein_ADH-like_sf"/>
</dbReference>
<dbReference type="Gene3D" id="2.130.10.10">
    <property type="entry name" value="YVTN repeat-like/Quinoprotein amine dehydrogenase"/>
    <property type="match status" value="1"/>
</dbReference>
<organism evidence="1 2">
    <name type="scientific">Flavobacterium rhizophilum</name>
    <dbReference type="NCBI Taxonomy" id="3163296"/>
    <lineage>
        <taxon>Bacteria</taxon>
        <taxon>Pseudomonadati</taxon>
        <taxon>Bacteroidota</taxon>
        <taxon>Flavobacteriia</taxon>
        <taxon>Flavobacteriales</taxon>
        <taxon>Flavobacteriaceae</taxon>
        <taxon>Flavobacterium</taxon>
    </lineage>
</organism>
<dbReference type="Proteomes" id="UP001629059">
    <property type="component" value="Unassembled WGS sequence"/>
</dbReference>
<dbReference type="EMBL" id="JBELQB010000001">
    <property type="protein sequence ID" value="MFL9836177.1"/>
    <property type="molecule type" value="Genomic_DNA"/>
</dbReference>
<dbReference type="RefSeq" id="WP_408073194.1">
    <property type="nucleotide sequence ID" value="NZ_JBELQB010000001.1"/>
</dbReference>
<protein>
    <recommendedName>
        <fullName evidence="3">WD40 repeat domain-containing protein</fullName>
    </recommendedName>
</protein>
<proteinExistence type="predicted"/>
<gene>
    <name evidence="1" type="ORF">ABS768_01625</name>
</gene>
<reference evidence="1 2" key="1">
    <citation type="submission" date="2024-06" db="EMBL/GenBank/DDBJ databases">
        <authorList>
            <person name="Kaempfer P."/>
            <person name="Viver T."/>
        </authorList>
    </citation>
    <scope>NUCLEOTIDE SEQUENCE [LARGE SCALE GENOMIC DNA]</scope>
    <source>
        <strain evidence="1 2">ST-75</strain>
    </source>
</reference>
<evidence type="ECO:0000313" key="1">
    <source>
        <dbReference type="EMBL" id="MFL9836177.1"/>
    </source>
</evidence>
<accession>A0ABW8Y8Q4</accession>
<comment type="caution">
    <text evidence="1">The sequence shown here is derived from an EMBL/GenBank/DDBJ whole genome shotgun (WGS) entry which is preliminary data.</text>
</comment>
<evidence type="ECO:0008006" key="3">
    <source>
        <dbReference type="Google" id="ProtNLM"/>
    </source>
</evidence>
<keyword evidence="2" id="KW-1185">Reference proteome</keyword>
<evidence type="ECO:0000313" key="2">
    <source>
        <dbReference type="Proteomes" id="UP001629059"/>
    </source>
</evidence>